<protein>
    <submittedName>
        <fullName evidence="8">Outer membrane starch-binding protein</fullName>
    </submittedName>
    <submittedName>
        <fullName evidence="9">Starch-binding associating with outer membrane</fullName>
    </submittedName>
</protein>
<evidence type="ECO:0000256" key="5">
    <source>
        <dbReference type="ARBA" id="ARBA00023237"/>
    </source>
</evidence>
<evidence type="ECO:0000256" key="3">
    <source>
        <dbReference type="ARBA" id="ARBA00022729"/>
    </source>
</evidence>
<evidence type="ECO:0000313" key="9">
    <source>
        <dbReference type="EMBL" id="SHI13828.1"/>
    </source>
</evidence>
<evidence type="ECO:0000313" key="11">
    <source>
        <dbReference type="Proteomes" id="UP000290037"/>
    </source>
</evidence>
<name>A0A1M5YPM9_9FLAO</name>
<accession>A0A1M5YPM9</accession>
<keyword evidence="11" id="KW-1185">Reference proteome</keyword>
<evidence type="ECO:0000256" key="2">
    <source>
        <dbReference type="ARBA" id="ARBA00006275"/>
    </source>
</evidence>
<dbReference type="GO" id="GO:0009279">
    <property type="term" value="C:cell outer membrane"/>
    <property type="evidence" value="ECO:0007669"/>
    <property type="project" value="UniProtKB-SubCell"/>
</dbReference>
<proteinExistence type="inferred from homology"/>
<evidence type="ECO:0000256" key="4">
    <source>
        <dbReference type="ARBA" id="ARBA00023136"/>
    </source>
</evidence>
<reference evidence="10" key="2">
    <citation type="submission" date="2016-11" db="EMBL/GenBank/DDBJ databases">
        <authorList>
            <person name="Varghese N."/>
            <person name="Submissions S."/>
        </authorList>
    </citation>
    <scope>NUCLEOTIDE SEQUENCE [LARGE SCALE GENOMIC DNA]</scope>
    <source>
        <strain evidence="10">DSM 19859</strain>
    </source>
</reference>
<evidence type="ECO:0000256" key="1">
    <source>
        <dbReference type="ARBA" id="ARBA00004442"/>
    </source>
</evidence>
<dbReference type="AlphaFoldDB" id="A0A1M5YPM9"/>
<evidence type="ECO:0000313" key="10">
    <source>
        <dbReference type="Proteomes" id="UP000184240"/>
    </source>
</evidence>
<keyword evidence="5" id="KW-0998">Cell outer membrane</keyword>
<feature type="domain" description="SusD-like N-terminal" evidence="7">
    <location>
        <begin position="98"/>
        <end position="253"/>
    </location>
</feature>
<dbReference type="SUPFAM" id="SSF48452">
    <property type="entry name" value="TPR-like"/>
    <property type="match status" value="1"/>
</dbReference>
<comment type="similarity">
    <text evidence="2">Belongs to the SusD family.</text>
</comment>
<evidence type="ECO:0000259" key="7">
    <source>
        <dbReference type="Pfam" id="PF14322"/>
    </source>
</evidence>
<dbReference type="PROSITE" id="PS51257">
    <property type="entry name" value="PROKAR_LIPOPROTEIN"/>
    <property type="match status" value="1"/>
</dbReference>
<reference evidence="9" key="1">
    <citation type="submission" date="2016-11" db="EMBL/GenBank/DDBJ databases">
        <authorList>
            <person name="Jaros S."/>
            <person name="Januszkiewicz K."/>
            <person name="Wedrychowicz H."/>
        </authorList>
    </citation>
    <scope>NUCLEOTIDE SEQUENCE [LARGE SCALE GENOMIC DNA]</scope>
    <source>
        <strain evidence="9">DSM 19859</strain>
    </source>
</reference>
<reference evidence="8 11" key="3">
    <citation type="submission" date="2018-07" db="EMBL/GenBank/DDBJ databases">
        <title>Leeuwenhoekiella genomics.</title>
        <authorList>
            <person name="Tahon G."/>
            <person name="Willems A."/>
        </authorList>
    </citation>
    <scope>NUCLEOTIDE SEQUENCE [LARGE SCALE GENOMIC DNA]</scope>
    <source>
        <strain evidence="8 11">LMG 24856</strain>
    </source>
</reference>
<evidence type="ECO:0000313" key="8">
    <source>
        <dbReference type="EMBL" id="RXG29374.1"/>
    </source>
</evidence>
<keyword evidence="3" id="KW-0732">Signal</keyword>
<dbReference type="Proteomes" id="UP000290037">
    <property type="component" value="Unassembled WGS sequence"/>
</dbReference>
<organism evidence="9 10">
    <name type="scientific">Leeuwenhoekiella palythoae</name>
    <dbReference type="NCBI Taxonomy" id="573501"/>
    <lineage>
        <taxon>Bacteria</taxon>
        <taxon>Pseudomonadati</taxon>
        <taxon>Bacteroidota</taxon>
        <taxon>Flavobacteriia</taxon>
        <taxon>Flavobacteriales</taxon>
        <taxon>Flavobacteriaceae</taxon>
        <taxon>Leeuwenhoekiella</taxon>
    </lineage>
</organism>
<dbReference type="Proteomes" id="UP000184240">
    <property type="component" value="Unassembled WGS sequence"/>
</dbReference>
<dbReference type="Pfam" id="PF14322">
    <property type="entry name" value="SusD-like_3"/>
    <property type="match status" value="1"/>
</dbReference>
<dbReference type="Pfam" id="PF07980">
    <property type="entry name" value="SusD_RagB"/>
    <property type="match status" value="1"/>
</dbReference>
<dbReference type="CDD" id="cd08977">
    <property type="entry name" value="SusD"/>
    <property type="match status" value="1"/>
</dbReference>
<dbReference type="STRING" id="573501.SAMN04487999_2196"/>
<dbReference type="InterPro" id="IPR012944">
    <property type="entry name" value="SusD_RagB_dom"/>
</dbReference>
<comment type="subcellular location">
    <subcellularLocation>
        <location evidence="1">Cell outer membrane</location>
    </subcellularLocation>
</comment>
<dbReference type="EMBL" id="QOVN01000003">
    <property type="protein sequence ID" value="RXG29374.1"/>
    <property type="molecule type" value="Genomic_DNA"/>
</dbReference>
<evidence type="ECO:0000259" key="6">
    <source>
        <dbReference type="Pfam" id="PF07980"/>
    </source>
</evidence>
<feature type="domain" description="RagB/SusD" evidence="6">
    <location>
        <begin position="345"/>
        <end position="517"/>
    </location>
</feature>
<gene>
    <name evidence="8" type="ORF">DSM01_1472</name>
    <name evidence="9" type="ORF">SAMN04487999_2196</name>
</gene>
<sequence>MKFSRAVKPLLLVLGLSVFYSCHEENVLELEPFNQISEDAAFSTADLVELSVTGMYNAAQIGVYTGTGRGYPFGAAFVQQGDNRGEDVVNVATFYQLTYTGTYDPTTANNVYYWSDTYRLINRANIVLEGVQTALDNGIITQEQADDYEGQAKFLRAAAHLELLFHFAKPYNDTPDASHLGVPYRDYPINTAESIATALEQGRNTVADCYARILADFDDAESLLLSKAERGGTDGIIRATSEAAIAFKTRAYLHMRNWPMVIQEGTKLNGTYTLTASPNEPFASGYANTESIFSIENTALNNPGVNAALASQYNRRGLVVISPIIWRNPSWLEDDLRRGEGTLVTTRSGVKYTNKYKDATNYTDPAPVIRYAEVLLNMAEAYARTNAAGSALTNLNLVRNRSLAAPATQAYVSTSFATPAALVNAIITERRIEFVMEGRRWPDIHRLQLDDLAPVSGVPQKVANGTPTAESYTLGTAYSGPYGVDAIPYSATAFLWPIPQQEINNNPTLAAQQNPGW</sequence>
<dbReference type="Gene3D" id="1.25.40.390">
    <property type="match status" value="1"/>
</dbReference>
<dbReference type="InterPro" id="IPR033985">
    <property type="entry name" value="SusD-like_N"/>
</dbReference>
<dbReference type="EMBL" id="FQXT01000004">
    <property type="protein sequence ID" value="SHI13828.1"/>
    <property type="molecule type" value="Genomic_DNA"/>
</dbReference>
<keyword evidence="4" id="KW-0472">Membrane</keyword>
<dbReference type="InterPro" id="IPR011990">
    <property type="entry name" value="TPR-like_helical_dom_sf"/>
</dbReference>